<comment type="caution">
    <text evidence="2">The sequence shown here is derived from an EMBL/GenBank/DDBJ whole genome shotgun (WGS) entry which is preliminary data.</text>
</comment>
<gene>
    <name evidence="2" type="ORF">SDC9_66886</name>
</gene>
<name>A0A644XW42_9ZZZZ</name>
<dbReference type="EMBL" id="VSSQ01003385">
    <property type="protein sequence ID" value="MPM20456.1"/>
    <property type="molecule type" value="Genomic_DNA"/>
</dbReference>
<dbReference type="AlphaFoldDB" id="A0A644XW42"/>
<dbReference type="InterPro" id="IPR046680">
    <property type="entry name" value="DUF6550"/>
</dbReference>
<proteinExistence type="predicted"/>
<dbReference type="Pfam" id="PF20187">
    <property type="entry name" value="DUF6550"/>
    <property type="match status" value="1"/>
</dbReference>
<evidence type="ECO:0000313" key="2">
    <source>
        <dbReference type="EMBL" id="MPM20456.1"/>
    </source>
</evidence>
<feature type="region of interest" description="Disordered" evidence="1">
    <location>
        <begin position="61"/>
        <end position="103"/>
    </location>
</feature>
<evidence type="ECO:0000256" key="1">
    <source>
        <dbReference type="SAM" id="MobiDB-lite"/>
    </source>
</evidence>
<reference evidence="2" key="1">
    <citation type="submission" date="2019-08" db="EMBL/GenBank/DDBJ databases">
        <authorList>
            <person name="Kucharzyk K."/>
            <person name="Murdoch R.W."/>
            <person name="Higgins S."/>
            <person name="Loffler F."/>
        </authorList>
    </citation>
    <scope>NUCLEOTIDE SEQUENCE</scope>
</reference>
<accession>A0A644XW42</accession>
<organism evidence="2">
    <name type="scientific">bioreactor metagenome</name>
    <dbReference type="NCBI Taxonomy" id="1076179"/>
    <lineage>
        <taxon>unclassified sequences</taxon>
        <taxon>metagenomes</taxon>
        <taxon>ecological metagenomes</taxon>
    </lineage>
</organism>
<sequence length="237" mass="24851">MKMKNIITGMVIIACAALCAAVWPRSAGEGKVPTEPMKTAVPVEMEARSEETPQILLSAVTPAPEIETEETEITAEKETQKPPQSQAVQPVKPAPSSSEPHMGDVRVVDGEKQVYILGFGWIKDEGGENVGTVAEDMYENGNKIGVMGGGTTVGNPGDELTGNKVGIMGRSTTVDSKGDITKQVGIMGGAESEPNSSPSPPSEPEVTGDVIYTELQPPVTKNSTPPPYKPNGEPIAP</sequence>
<protein>
    <submittedName>
        <fullName evidence="2">Uncharacterized protein</fullName>
    </submittedName>
</protein>
<feature type="region of interest" description="Disordered" evidence="1">
    <location>
        <begin position="186"/>
        <end position="237"/>
    </location>
</feature>
<dbReference type="PROSITE" id="PS51257">
    <property type="entry name" value="PROKAR_LIPOPROTEIN"/>
    <property type="match status" value="1"/>
</dbReference>